<dbReference type="Proteomes" id="UP001064048">
    <property type="component" value="Chromosome 20"/>
</dbReference>
<gene>
    <name evidence="1" type="ORF">MSG28_012078</name>
</gene>
<reference evidence="1 2" key="1">
    <citation type="journal article" date="2022" name="Genome Biol. Evol.">
        <title>The Spruce Budworm Genome: Reconstructing the Evolutionary History of Antifreeze Proteins.</title>
        <authorList>
            <person name="Beliveau C."/>
            <person name="Gagne P."/>
            <person name="Picq S."/>
            <person name="Vernygora O."/>
            <person name="Keeling C.I."/>
            <person name="Pinkney K."/>
            <person name="Doucet D."/>
            <person name="Wen F."/>
            <person name="Johnston J.S."/>
            <person name="Maaroufi H."/>
            <person name="Boyle B."/>
            <person name="Laroche J."/>
            <person name="Dewar K."/>
            <person name="Juretic N."/>
            <person name="Blackburn G."/>
            <person name="Nisole A."/>
            <person name="Brunet B."/>
            <person name="Brandao M."/>
            <person name="Lumley L."/>
            <person name="Duan J."/>
            <person name="Quan G."/>
            <person name="Lucarotti C.J."/>
            <person name="Roe A.D."/>
            <person name="Sperling F.A.H."/>
            <person name="Levesque R.C."/>
            <person name="Cusson M."/>
        </authorList>
    </citation>
    <scope>NUCLEOTIDE SEQUENCE [LARGE SCALE GENOMIC DNA]</scope>
    <source>
        <strain evidence="1">Glfc:IPQL:Cfum</strain>
    </source>
</reference>
<name>A0ACC0KMQ3_CHOFU</name>
<accession>A0ACC0KMQ3</accession>
<protein>
    <submittedName>
        <fullName evidence="1">Uncharacterized protein</fullName>
    </submittedName>
</protein>
<organism evidence="1 2">
    <name type="scientific">Choristoneura fumiferana</name>
    <name type="common">Spruce budworm moth</name>
    <name type="synonym">Archips fumiferana</name>
    <dbReference type="NCBI Taxonomy" id="7141"/>
    <lineage>
        <taxon>Eukaryota</taxon>
        <taxon>Metazoa</taxon>
        <taxon>Ecdysozoa</taxon>
        <taxon>Arthropoda</taxon>
        <taxon>Hexapoda</taxon>
        <taxon>Insecta</taxon>
        <taxon>Pterygota</taxon>
        <taxon>Neoptera</taxon>
        <taxon>Endopterygota</taxon>
        <taxon>Lepidoptera</taxon>
        <taxon>Glossata</taxon>
        <taxon>Ditrysia</taxon>
        <taxon>Tortricoidea</taxon>
        <taxon>Tortricidae</taxon>
        <taxon>Tortricinae</taxon>
        <taxon>Choristoneura</taxon>
    </lineage>
</organism>
<proteinExistence type="predicted"/>
<comment type="caution">
    <text evidence="1">The sequence shown here is derived from an EMBL/GenBank/DDBJ whole genome shotgun (WGS) entry which is preliminary data.</text>
</comment>
<evidence type="ECO:0000313" key="1">
    <source>
        <dbReference type="EMBL" id="KAI8437861.1"/>
    </source>
</evidence>
<sequence>MDAHEGMHQIKAQRAMERAMLGITLLDHISNSEIRKRTRFVDVDATGGGFGVVANGSKKSGQDARWSDDMDDDDDERTGQSGVKMKWPLLSSGLWNVCDASHSAICSVAVPVLLHCCSLAGGGDVFCALVRDQFHHRDARVRFRALEKVTVIIRFMDGSPIKTSLPLQTALATAFCYLISSMDDINVYVAQRATLYIGTIHDNAIDLLVYCLETQFDLVIVDRAMVLQCVYQLHNTLSDRNILSWQFFLNRFEALFLEAQINSNKSVDFNNLRELVSTDTSSEWFLYKVRRAHEALSVSAVNTLSASFGTKWPYKRTISAPATMPPQPDRQHEREKVYSRQYSAPLLKRKTSRFGLGQLLAAPAPAPPRPQTTSNNFLAAAYLLGLNTCYPTEGLHTLSGRSTEEMMTVMPKAVDLEEILMLVTVPVIFKPHRWIGAAIEPHIASLQAVVQQELRESFTTGGAQPTRYLRSQQHRVRDAPSADAPDGAAEDEDVDAAGGDSVEMDPFDMLDPVEILSKLPKDFYEKLEATKWQERKEALDALDNLLKTAPRLEPGDYADLVRALKKGLTKYFVGGLELKPDYEISCLAQQNSGMNYRLRYSRTDMTFKFSRKERTPTLKAGNALVTLLVLQVSMGDANHSSAGERYGGGRYAPPFVLGLRWPCVCVRRSLVVTRQLCARVTTLGTGEHASEQSDSDNNTDPPPQPLNLSSTLGTESMPVSSLIVITIPILRLNFKIFSRNLSPSTPSSTPSLQIELDHDSNEEVVRKMTGRRIFNVQYLFEQMKAVDHSPFNCSFKDMDFVKESRIGFQSTFLFKCKMCGKKEAFNNEKLESKINKNVVQAVVCSGSGFSQLDELCAHLDMPCIAEKTFGKENLLLGDVLKDISLKSMFEAGLEEKQMAIEKGNVDADGVPYITVVADASWGKRSYRTSNYNSLSGVACIIGYETKKVLFLGIRNSYCSVCAVASNKKIEVKKHKCFKNWSGSSTAMEADGVVEGGKRINYSLRGSYESRCYAAATKKHRESCSNHETDEHYGDIEKEPDMEVEHYEKRKQALLADFSKSKIELENIQKIPLGRQRTLNGSNNEKYALLRSDATRYGNENEPIALKETEAALGVQVSPCGLYILEEHQYLGASPDGVIDEETIVEIKCPASAANMTPTEAILKKKITFCVLDESDPQKIKLKQNHNYFYQVQGQLNITKKRYCIFVVWTPKGILFEKSKRIQDSGEHIK</sequence>
<evidence type="ECO:0000313" key="2">
    <source>
        <dbReference type="Proteomes" id="UP001064048"/>
    </source>
</evidence>
<keyword evidence="2" id="KW-1185">Reference proteome</keyword>
<dbReference type="EMBL" id="CM046120">
    <property type="protein sequence ID" value="KAI8437861.1"/>
    <property type="molecule type" value="Genomic_DNA"/>
</dbReference>